<organism evidence="2 3">
    <name type="scientific">Fusarium albosuccineum</name>
    <dbReference type="NCBI Taxonomy" id="1237068"/>
    <lineage>
        <taxon>Eukaryota</taxon>
        <taxon>Fungi</taxon>
        <taxon>Dikarya</taxon>
        <taxon>Ascomycota</taxon>
        <taxon>Pezizomycotina</taxon>
        <taxon>Sordariomycetes</taxon>
        <taxon>Hypocreomycetidae</taxon>
        <taxon>Hypocreales</taxon>
        <taxon>Nectriaceae</taxon>
        <taxon>Fusarium</taxon>
        <taxon>Fusarium decemcellulare species complex</taxon>
    </lineage>
</organism>
<dbReference type="OrthoDB" id="5055381at2759"/>
<feature type="region of interest" description="Disordered" evidence="1">
    <location>
        <begin position="109"/>
        <end position="172"/>
    </location>
</feature>
<protein>
    <submittedName>
        <fullName evidence="2">Uncharacterized protein</fullName>
    </submittedName>
</protein>
<proteinExistence type="predicted"/>
<evidence type="ECO:0000256" key="1">
    <source>
        <dbReference type="SAM" id="MobiDB-lite"/>
    </source>
</evidence>
<reference evidence="2 3" key="1">
    <citation type="submission" date="2020-01" db="EMBL/GenBank/DDBJ databases">
        <title>Identification and distribution of gene clusters putatively required for synthesis of sphingolipid metabolism inhibitors in phylogenetically diverse species of the filamentous fungus Fusarium.</title>
        <authorList>
            <person name="Kim H.-S."/>
            <person name="Busman M."/>
            <person name="Brown D.W."/>
            <person name="Divon H."/>
            <person name="Uhlig S."/>
            <person name="Proctor R.H."/>
        </authorList>
    </citation>
    <scope>NUCLEOTIDE SEQUENCE [LARGE SCALE GENOMIC DNA]</scope>
    <source>
        <strain evidence="2 3">NRRL 20459</strain>
    </source>
</reference>
<keyword evidence="3" id="KW-1185">Reference proteome</keyword>
<dbReference type="AlphaFoldDB" id="A0A8H4L3U8"/>
<accession>A0A8H4L3U8</accession>
<sequence length="172" mass="18623">MTAALGLYARASATSSLTPYDYCSGQDSICSAFKGLDRDCADQNGADYYECICKSGWVSANIACGYCMYALGLTERVADSRNFTEICSEEGFTIAPMPSSIVSEQEARNKTVEVPEPEPETTSDSTLTFDMPRKTTVEPETMTFYGTPTASLPDIKPTESNDGPSRCMGFGR</sequence>
<evidence type="ECO:0000313" key="2">
    <source>
        <dbReference type="EMBL" id="KAF4460744.1"/>
    </source>
</evidence>
<dbReference type="EMBL" id="JAADYS010001868">
    <property type="protein sequence ID" value="KAF4460744.1"/>
    <property type="molecule type" value="Genomic_DNA"/>
</dbReference>
<comment type="caution">
    <text evidence="2">The sequence shown here is derived from an EMBL/GenBank/DDBJ whole genome shotgun (WGS) entry which is preliminary data.</text>
</comment>
<gene>
    <name evidence="2" type="ORF">FALBO_12475</name>
</gene>
<name>A0A8H4L3U8_9HYPO</name>
<evidence type="ECO:0000313" key="3">
    <source>
        <dbReference type="Proteomes" id="UP000554235"/>
    </source>
</evidence>
<dbReference type="Proteomes" id="UP000554235">
    <property type="component" value="Unassembled WGS sequence"/>
</dbReference>